<dbReference type="OrthoDB" id="5034579at2759"/>
<keyword evidence="3" id="KW-1185">Reference proteome</keyword>
<dbReference type="Gene3D" id="3.20.20.10">
    <property type="entry name" value="Alanine racemase"/>
    <property type="match status" value="1"/>
</dbReference>
<dbReference type="PANTHER" id="PTHR11482:SF7">
    <property type="entry name" value="ANTIZYME INHIBITOR 1"/>
    <property type="match status" value="1"/>
</dbReference>
<reference evidence="2" key="2">
    <citation type="submission" date="2025-09" db="UniProtKB">
        <authorList>
            <consortium name="Ensembl"/>
        </authorList>
    </citation>
    <scope>IDENTIFICATION</scope>
</reference>
<dbReference type="GO" id="GO:1902269">
    <property type="term" value="P:positive regulation of polyamine transmembrane transport"/>
    <property type="evidence" value="ECO:0007669"/>
    <property type="project" value="TreeGrafter"/>
</dbReference>
<dbReference type="PRINTS" id="PR01179">
    <property type="entry name" value="ODADCRBXLASE"/>
</dbReference>
<dbReference type="RefSeq" id="XP_030226603.1">
    <property type="nucleotide sequence ID" value="XM_030370743.1"/>
</dbReference>
<dbReference type="RefSeq" id="XP_030226604.1">
    <property type="nucleotide sequence ID" value="XM_030370744.1"/>
</dbReference>
<dbReference type="InterPro" id="IPR029066">
    <property type="entry name" value="PLP-binding_barrel"/>
</dbReference>
<dbReference type="InterPro" id="IPR009006">
    <property type="entry name" value="Ala_racemase/Decarboxylase_C"/>
</dbReference>
<dbReference type="GO" id="GO:0042978">
    <property type="term" value="F:ornithine decarboxylase activator activity"/>
    <property type="evidence" value="ECO:0007669"/>
    <property type="project" value="TreeGrafter"/>
</dbReference>
<dbReference type="Pfam" id="PF02784">
    <property type="entry name" value="Orn_Arg_deC_N"/>
    <property type="match status" value="1"/>
</dbReference>
<dbReference type="GeneID" id="115554116"/>
<feature type="domain" description="Orn/DAP/Arg decarboxylase 2 N-terminal" evidence="1">
    <location>
        <begin position="46"/>
        <end position="277"/>
    </location>
</feature>
<protein>
    <recommendedName>
        <fullName evidence="1">Orn/DAP/Arg decarboxylase 2 N-terminal domain-containing protein</fullName>
    </recommendedName>
</protein>
<evidence type="ECO:0000313" key="3">
    <source>
        <dbReference type="Proteomes" id="UP000694546"/>
    </source>
</evidence>
<dbReference type="OMA" id="FNGLYEM"/>
<evidence type="ECO:0000259" key="1">
    <source>
        <dbReference type="Pfam" id="PF02784"/>
    </source>
</evidence>
<dbReference type="Proteomes" id="UP000694546">
    <property type="component" value="Chromosome 11"/>
</dbReference>
<accession>A0A8C4ZQH0</accession>
<reference evidence="2" key="1">
    <citation type="submission" date="2025-08" db="UniProtKB">
        <authorList>
            <consortium name="Ensembl"/>
        </authorList>
    </citation>
    <scope>IDENTIFICATION</scope>
</reference>
<dbReference type="PANTHER" id="PTHR11482">
    <property type="entry name" value="ARGININE/DIAMINOPIMELATE/ORNITHINE DECARBOXYLASE"/>
    <property type="match status" value="1"/>
</dbReference>
<gene>
    <name evidence="2" type="primary">azin1</name>
</gene>
<dbReference type="Ensembl" id="ENSGMOT00000020301.2">
    <property type="protein sequence ID" value="ENSGMOP00000019818.2"/>
    <property type="gene ID" value="ENSGMOG00000018418.2"/>
</dbReference>
<proteinExistence type="predicted"/>
<dbReference type="GO" id="GO:0004586">
    <property type="term" value="F:ornithine decarboxylase activity"/>
    <property type="evidence" value="ECO:0007669"/>
    <property type="project" value="TreeGrafter"/>
</dbReference>
<dbReference type="InterPro" id="IPR002433">
    <property type="entry name" value="Orn_de-COase"/>
</dbReference>
<dbReference type="GO" id="GO:0042177">
    <property type="term" value="P:negative regulation of protein catabolic process"/>
    <property type="evidence" value="ECO:0007669"/>
    <property type="project" value="TreeGrafter"/>
</dbReference>
<dbReference type="GeneTree" id="ENSGT00950000182995"/>
<dbReference type="GO" id="GO:0033387">
    <property type="term" value="P:putrescine biosynthetic process from arginine, via ornithine"/>
    <property type="evidence" value="ECO:0007669"/>
    <property type="project" value="TreeGrafter"/>
</dbReference>
<dbReference type="AlphaFoldDB" id="A0A8C4ZQH0"/>
<dbReference type="Gene3D" id="2.40.37.10">
    <property type="entry name" value="Lyase, Ornithine Decarboxylase, Chain A, domain 1"/>
    <property type="match status" value="1"/>
</dbReference>
<dbReference type="PRINTS" id="PR01182">
    <property type="entry name" value="ORNDCRBXLASE"/>
</dbReference>
<organism evidence="2 3">
    <name type="scientific">Gadus morhua</name>
    <name type="common">Atlantic cod</name>
    <dbReference type="NCBI Taxonomy" id="8049"/>
    <lineage>
        <taxon>Eukaryota</taxon>
        <taxon>Metazoa</taxon>
        <taxon>Chordata</taxon>
        <taxon>Craniata</taxon>
        <taxon>Vertebrata</taxon>
        <taxon>Euteleostomi</taxon>
        <taxon>Actinopterygii</taxon>
        <taxon>Neopterygii</taxon>
        <taxon>Teleostei</taxon>
        <taxon>Neoteleostei</taxon>
        <taxon>Acanthomorphata</taxon>
        <taxon>Zeiogadaria</taxon>
        <taxon>Gadariae</taxon>
        <taxon>Gadiformes</taxon>
        <taxon>Gadoidei</taxon>
        <taxon>Gadidae</taxon>
        <taxon>Gadus</taxon>
    </lineage>
</organism>
<dbReference type="InterPro" id="IPR000183">
    <property type="entry name" value="Orn/DAP/Arg_de-COase"/>
</dbReference>
<dbReference type="RefSeq" id="XP_030226605.1">
    <property type="nucleotide sequence ID" value="XM_030370745.1"/>
</dbReference>
<name>A0A8C4ZQH0_GADMO</name>
<sequence length="451" mass="49259">MKGLYDEPQYSIDLLDGGTLLQHVVDNHISEQSLADKNAFFVADLGAVMRQHVRWRACVPQIRPYYAVRCNSSPALIEVLAALGTGFMCTNKSELEMVQSHGVPSEDIIYSGGCKQLSHIKYAAKCSVDLLVCDNEAELRKIARCHPRAKLLLQVLTEASGRGEEMSMKLGCSLKDCRRLLERAKELGVQVVGARFNISSCDNEQAYANAISDARCVFDMAEDMGFTMNILDIGDGISGSETQLKQINRAVMSVVDLYFPPSTGVSIVAELGGYLVAPAFTLAVNIISKGVVARDLQELHRDAPSANDEPEFQYYINEGVYGSFSCKLTDSVIPVPLVHKNIAPDEPMFSCSLWGPSGDDMDQVVEQCVLPELHTGDWLVFANAGSFSLGRPMAGGGVTTPAPPVHYVISTRDWFEMQDTGVTQEINLKNFSLVPYFFKSCQSGAAFSVPA</sequence>
<dbReference type="SUPFAM" id="SSF51419">
    <property type="entry name" value="PLP-binding barrel"/>
    <property type="match status" value="1"/>
</dbReference>
<dbReference type="InterPro" id="IPR022644">
    <property type="entry name" value="De-COase2_N"/>
</dbReference>
<dbReference type="SUPFAM" id="SSF50621">
    <property type="entry name" value="Alanine racemase C-terminal domain-like"/>
    <property type="match status" value="1"/>
</dbReference>
<dbReference type="GO" id="GO:0005737">
    <property type="term" value="C:cytoplasm"/>
    <property type="evidence" value="ECO:0007669"/>
    <property type="project" value="TreeGrafter"/>
</dbReference>
<evidence type="ECO:0000313" key="2">
    <source>
        <dbReference type="Ensembl" id="ENSGMOP00000019818.2"/>
    </source>
</evidence>